<feature type="region of interest" description="Disordered" evidence="1">
    <location>
        <begin position="126"/>
        <end position="242"/>
    </location>
</feature>
<feature type="compositionally biased region" description="Polar residues" evidence="1">
    <location>
        <begin position="276"/>
        <end position="293"/>
    </location>
</feature>
<gene>
    <name evidence="2" type="ORF">TARUN_5765</name>
</gene>
<dbReference type="STRING" id="490622.A0A395NK29"/>
<feature type="compositionally biased region" description="Basic and acidic residues" evidence="1">
    <location>
        <begin position="126"/>
        <end position="147"/>
    </location>
</feature>
<feature type="compositionally biased region" description="Polar residues" evidence="1">
    <location>
        <begin position="228"/>
        <end position="242"/>
    </location>
</feature>
<organism evidence="2 3">
    <name type="scientific">Trichoderma arundinaceum</name>
    <dbReference type="NCBI Taxonomy" id="490622"/>
    <lineage>
        <taxon>Eukaryota</taxon>
        <taxon>Fungi</taxon>
        <taxon>Dikarya</taxon>
        <taxon>Ascomycota</taxon>
        <taxon>Pezizomycotina</taxon>
        <taxon>Sordariomycetes</taxon>
        <taxon>Hypocreomycetidae</taxon>
        <taxon>Hypocreales</taxon>
        <taxon>Hypocreaceae</taxon>
        <taxon>Trichoderma</taxon>
    </lineage>
</organism>
<feature type="region of interest" description="Disordered" evidence="1">
    <location>
        <begin position="270"/>
        <end position="309"/>
    </location>
</feature>
<name>A0A395NK29_TRIAR</name>
<evidence type="ECO:0000313" key="3">
    <source>
        <dbReference type="Proteomes" id="UP000266272"/>
    </source>
</evidence>
<reference evidence="2 3" key="1">
    <citation type="journal article" date="2018" name="PLoS Pathog.">
        <title>Evolution of structural diversity of trichothecenes, a family of toxins produced by plant pathogenic and entomopathogenic fungi.</title>
        <authorList>
            <person name="Proctor R.H."/>
            <person name="McCormick S.P."/>
            <person name="Kim H.S."/>
            <person name="Cardoza R.E."/>
            <person name="Stanley A.M."/>
            <person name="Lindo L."/>
            <person name="Kelly A."/>
            <person name="Brown D.W."/>
            <person name="Lee T."/>
            <person name="Vaughan M.M."/>
            <person name="Alexander N.J."/>
            <person name="Busman M."/>
            <person name="Gutierrez S."/>
        </authorList>
    </citation>
    <scope>NUCLEOTIDE SEQUENCE [LARGE SCALE GENOMIC DNA]</scope>
    <source>
        <strain evidence="2 3">IBT 40837</strain>
    </source>
</reference>
<evidence type="ECO:0000313" key="2">
    <source>
        <dbReference type="EMBL" id="RFU76482.1"/>
    </source>
</evidence>
<protein>
    <submittedName>
        <fullName evidence="2">Uncharacterized protein</fullName>
    </submittedName>
</protein>
<feature type="compositionally biased region" description="Polar residues" evidence="1">
    <location>
        <begin position="191"/>
        <end position="209"/>
    </location>
</feature>
<dbReference type="EMBL" id="PXOA01000349">
    <property type="protein sequence ID" value="RFU76482.1"/>
    <property type="molecule type" value="Genomic_DNA"/>
</dbReference>
<feature type="region of interest" description="Disordered" evidence="1">
    <location>
        <begin position="1"/>
        <end position="51"/>
    </location>
</feature>
<accession>A0A395NK29</accession>
<keyword evidence="3" id="KW-1185">Reference proteome</keyword>
<dbReference type="AlphaFoldDB" id="A0A395NK29"/>
<comment type="caution">
    <text evidence="2">The sequence shown here is derived from an EMBL/GenBank/DDBJ whole genome shotgun (WGS) entry which is preliminary data.</text>
</comment>
<dbReference type="Proteomes" id="UP000266272">
    <property type="component" value="Unassembled WGS sequence"/>
</dbReference>
<evidence type="ECO:0000256" key="1">
    <source>
        <dbReference type="SAM" id="MobiDB-lite"/>
    </source>
</evidence>
<sequence>MGETLPSEPQEPYFELNTDIPPPMQIHPASVRQGHHQVSLESRHVPPNPNAAPRRNLALIGGLVDVDVGFTSNLNLSFTQSSTVPPGSSGASLKTPPGAISSAQVANAKLEESLSITVARTPSWRKPDLVSSNRRETPASHVYEKPDQIFQIKENLPLHISPTKRKADSSDTQPRIKGPPIGLRPERRPTFSESESQTRSQNSNQQEDSYQGALSGKSSKWHSDEQTASRLRNSKMVQASNIPTPAIEVIHAKTRRQLENHTHVQVEIVGNDGRQKSFQMSDCPQQPKLQTNGPKDGEYRVDVPSSTPKKDVSAVIDTMLEATQDTAEKHKKTEARVFDSEAFDAMIYRQSSMHPPQGVSVQIPARPKTPVQKPSVEDGRQYLAINPAIHYPYARSEEWYKHKTLEIQARGGRKAWFGKVIERQRWLRAKEKAEEDERNAARLADRIPARKDPQPWSYNRIIDFGDVPPENLPQDVLQNAAWAKACAWHRENQAKRVLRDRAARDANRKAWDQAERIMEDAKIASKRNREPLKR</sequence>
<feature type="region of interest" description="Disordered" evidence="1">
    <location>
        <begin position="354"/>
        <end position="375"/>
    </location>
</feature>
<proteinExistence type="predicted"/>
<dbReference type="OrthoDB" id="3550599at2759"/>